<evidence type="ECO:0000256" key="1">
    <source>
        <dbReference type="SAM" id="Coils"/>
    </source>
</evidence>
<evidence type="ECO:0000259" key="3">
    <source>
        <dbReference type="PROSITE" id="PS51832"/>
    </source>
</evidence>
<dbReference type="Pfam" id="PF01590">
    <property type="entry name" value="GAF"/>
    <property type="match status" value="1"/>
</dbReference>
<sequence length="394" mass="45784">MKNSHFENDYKVDELIEKYELELEYRINFENQINQITEALTHYQENNIEQALAKLGITTDMDRVYIFEFKEDLKIMDNTFEWCAEGVIPQKDYLSDLESSIFPWWMENLKENKAIVVNDVEKIPPVGINEQNILKEQAIKSVLVIPLFNDELIGFMGFDDTRSTREWNLADIELLNAAGNLIISYWDKKSKNDELKEKNRELEETVNTIIQTLSNISVERDPYTKRHSVRVETIASQMAEKMGFDSETIRIIKIASLLHDVGKVNVPKSILFKPGPLTELEYEMVKKHSEMGYEIIRNIKLPEKIKNIVLQHHEKNDGSGYPNNLKAEEILIEAKVVAVADVFESMISHRPYRPAHDVSTAVKFLKDNRVNLFDKEAVDTLIEMVEKKEIDIFN</sequence>
<evidence type="ECO:0000313" key="5">
    <source>
        <dbReference type="Proteomes" id="UP001199296"/>
    </source>
</evidence>
<feature type="coiled-coil region" evidence="1">
    <location>
        <begin position="185"/>
        <end position="212"/>
    </location>
</feature>
<comment type="caution">
    <text evidence="4">The sequence shown here is derived from an EMBL/GenBank/DDBJ whole genome shotgun (WGS) entry which is preliminary data.</text>
</comment>
<dbReference type="PROSITE" id="PS51831">
    <property type="entry name" value="HD"/>
    <property type="match status" value="1"/>
</dbReference>
<accession>A0AAW4WY64</accession>
<proteinExistence type="predicted"/>
<evidence type="ECO:0000259" key="2">
    <source>
        <dbReference type="PROSITE" id="PS51831"/>
    </source>
</evidence>
<dbReference type="SMART" id="SM00471">
    <property type="entry name" value="HDc"/>
    <property type="match status" value="1"/>
</dbReference>
<dbReference type="CDD" id="cd00077">
    <property type="entry name" value="HDc"/>
    <property type="match status" value="1"/>
</dbReference>
<evidence type="ECO:0000313" key="4">
    <source>
        <dbReference type="EMBL" id="MCC3144434.1"/>
    </source>
</evidence>
<feature type="domain" description="HD-GYP" evidence="3">
    <location>
        <begin position="202"/>
        <end position="394"/>
    </location>
</feature>
<dbReference type="Proteomes" id="UP001199296">
    <property type="component" value="Unassembled WGS sequence"/>
</dbReference>
<dbReference type="SUPFAM" id="SSF109604">
    <property type="entry name" value="HD-domain/PDEase-like"/>
    <property type="match status" value="1"/>
</dbReference>
<dbReference type="InterPro" id="IPR003607">
    <property type="entry name" value="HD/PDEase_dom"/>
</dbReference>
<feature type="domain" description="HD" evidence="2">
    <location>
        <begin position="224"/>
        <end position="346"/>
    </location>
</feature>
<dbReference type="Gene3D" id="1.10.3210.10">
    <property type="entry name" value="Hypothetical protein af1432"/>
    <property type="match status" value="1"/>
</dbReference>
<reference evidence="4 5" key="1">
    <citation type="submission" date="2021-10" db="EMBL/GenBank/DDBJ databases">
        <authorList>
            <person name="Grouzdev D.S."/>
            <person name="Pantiukh K.S."/>
            <person name="Krutkina M.S."/>
        </authorList>
    </citation>
    <scope>NUCLEOTIDE SEQUENCE [LARGE SCALE GENOMIC DNA]</scope>
    <source>
        <strain evidence="4 5">Z-7514</strain>
    </source>
</reference>
<dbReference type="InterPro" id="IPR037522">
    <property type="entry name" value="HD_GYP_dom"/>
</dbReference>
<dbReference type="PANTHER" id="PTHR43155:SF2">
    <property type="entry name" value="CYCLIC DI-GMP PHOSPHODIESTERASE PA4108"/>
    <property type="match status" value="1"/>
</dbReference>
<dbReference type="InterPro" id="IPR006675">
    <property type="entry name" value="HDIG_dom"/>
</dbReference>
<dbReference type="RefSeq" id="WP_229344202.1">
    <property type="nucleotide sequence ID" value="NZ_JAJFAT010000004.1"/>
</dbReference>
<dbReference type="PROSITE" id="PS51832">
    <property type="entry name" value="HD_GYP"/>
    <property type="match status" value="1"/>
</dbReference>
<keyword evidence="1" id="KW-0175">Coiled coil</keyword>
<dbReference type="InterPro" id="IPR006674">
    <property type="entry name" value="HD_domain"/>
</dbReference>
<dbReference type="PANTHER" id="PTHR43155">
    <property type="entry name" value="CYCLIC DI-GMP PHOSPHODIESTERASE PA4108-RELATED"/>
    <property type="match status" value="1"/>
</dbReference>
<dbReference type="AlphaFoldDB" id="A0AAW4WY64"/>
<organism evidence="4 5">
    <name type="scientific">Halanaerobium polyolivorans</name>
    <dbReference type="NCBI Taxonomy" id="2886943"/>
    <lineage>
        <taxon>Bacteria</taxon>
        <taxon>Bacillati</taxon>
        <taxon>Bacillota</taxon>
        <taxon>Clostridia</taxon>
        <taxon>Halanaerobiales</taxon>
        <taxon>Halanaerobiaceae</taxon>
        <taxon>Halanaerobium</taxon>
    </lineage>
</organism>
<dbReference type="SUPFAM" id="SSF55781">
    <property type="entry name" value="GAF domain-like"/>
    <property type="match status" value="1"/>
</dbReference>
<dbReference type="InterPro" id="IPR029016">
    <property type="entry name" value="GAF-like_dom_sf"/>
</dbReference>
<protein>
    <submittedName>
        <fullName evidence="4">HD domain-containing protein</fullName>
    </submittedName>
</protein>
<name>A0AAW4WY64_9FIRM</name>
<dbReference type="InterPro" id="IPR003018">
    <property type="entry name" value="GAF"/>
</dbReference>
<dbReference type="Gene3D" id="3.30.450.40">
    <property type="match status" value="1"/>
</dbReference>
<dbReference type="EMBL" id="JAJFAT010000004">
    <property type="protein sequence ID" value="MCC3144434.1"/>
    <property type="molecule type" value="Genomic_DNA"/>
</dbReference>
<keyword evidence="5" id="KW-1185">Reference proteome</keyword>
<dbReference type="NCBIfam" id="TIGR00277">
    <property type="entry name" value="HDIG"/>
    <property type="match status" value="1"/>
</dbReference>
<gene>
    <name evidence="4" type="ORF">LJ207_03750</name>
</gene>
<dbReference type="Pfam" id="PF13487">
    <property type="entry name" value="HD_5"/>
    <property type="match status" value="1"/>
</dbReference>